<reference evidence="2" key="1">
    <citation type="submission" date="2022-04" db="EMBL/GenBank/DDBJ databases">
        <title>Hymenobacter sp. isolated from the air.</title>
        <authorList>
            <person name="Won M."/>
            <person name="Lee C.-M."/>
            <person name="Woen H.-Y."/>
            <person name="Kwon S.-W."/>
        </authorList>
    </citation>
    <scope>NUCLEOTIDE SEQUENCE</scope>
    <source>
        <strain evidence="2">5116S-3</strain>
    </source>
</reference>
<evidence type="ECO:0000313" key="3">
    <source>
        <dbReference type="Proteomes" id="UP000831796"/>
    </source>
</evidence>
<dbReference type="SUPFAM" id="SSF158682">
    <property type="entry name" value="TerB-like"/>
    <property type="match status" value="1"/>
</dbReference>
<dbReference type="EMBL" id="CP095046">
    <property type="protein sequence ID" value="UOQ74490.1"/>
    <property type="molecule type" value="Genomic_DNA"/>
</dbReference>
<protein>
    <submittedName>
        <fullName evidence="2">TerB family tellurite resistance protein</fullName>
    </submittedName>
</protein>
<keyword evidence="3" id="KW-1185">Reference proteome</keyword>
<evidence type="ECO:0000259" key="1">
    <source>
        <dbReference type="Pfam" id="PF05099"/>
    </source>
</evidence>
<feature type="domain" description="Co-chaperone DjlA N-terminal" evidence="1">
    <location>
        <begin position="2"/>
        <end position="57"/>
    </location>
</feature>
<dbReference type="InterPro" id="IPR007791">
    <property type="entry name" value="DjlA_N"/>
</dbReference>
<gene>
    <name evidence="2" type="ORF">MUN79_11775</name>
</gene>
<dbReference type="RefSeq" id="WP_244677829.1">
    <property type="nucleotide sequence ID" value="NZ_CP095046.1"/>
</dbReference>
<proteinExistence type="predicted"/>
<dbReference type="Pfam" id="PF05099">
    <property type="entry name" value="TerB"/>
    <property type="match status" value="1"/>
</dbReference>
<dbReference type="CDD" id="cd07177">
    <property type="entry name" value="terB_like"/>
    <property type="match status" value="1"/>
</dbReference>
<dbReference type="AlphaFoldDB" id="A0A8T9QF99"/>
<dbReference type="InterPro" id="IPR029024">
    <property type="entry name" value="TerB-like"/>
</dbReference>
<sequence length="137" mass="15050">MQSTHDLQEVLNTPQKKLAFFQNLVLVAAADGQLDEQESQLLLQIGNRLGLKSEEVQPIADNLAILSFIVPADGLQRTLELQTLVQMMLQDGQIDPREYGLCMEYANRIGYGKDILDDMVTQLAGGAPSGVRNPPTV</sequence>
<name>A0A8T9QF99_9BACT</name>
<dbReference type="Proteomes" id="UP000831796">
    <property type="component" value="Chromosome"/>
</dbReference>
<dbReference type="Gene3D" id="1.10.3680.10">
    <property type="entry name" value="TerB-like"/>
    <property type="match status" value="1"/>
</dbReference>
<organism evidence="2 3">
    <name type="scientific">Hymenobacter cellulosilyticus</name>
    <dbReference type="NCBI Taxonomy" id="2932248"/>
    <lineage>
        <taxon>Bacteria</taxon>
        <taxon>Pseudomonadati</taxon>
        <taxon>Bacteroidota</taxon>
        <taxon>Cytophagia</taxon>
        <taxon>Cytophagales</taxon>
        <taxon>Hymenobacteraceae</taxon>
        <taxon>Hymenobacter</taxon>
    </lineage>
</organism>
<evidence type="ECO:0000313" key="2">
    <source>
        <dbReference type="EMBL" id="UOQ74490.1"/>
    </source>
</evidence>
<accession>A0A8T9QF99</accession>
<dbReference type="KEGG" id="hcu:MUN79_11775"/>